<comment type="caution">
    <text evidence="4">The sequence shown here is derived from an EMBL/GenBank/DDBJ whole genome shotgun (WGS) entry which is preliminary data.</text>
</comment>
<feature type="region of interest" description="Disordered" evidence="1">
    <location>
        <begin position="53"/>
        <end position="72"/>
    </location>
</feature>
<keyword evidence="2" id="KW-0472">Membrane</keyword>
<dbReference type="PANTHER" id="PTHR46137:SF1">
    <property type="entry name" value="LRAT DOMAIN-CONTAINING PROTEIN"/>
    <property type="match status" value="1"/>
</dbReference>
<protein>
    <submittedName>
        <fullName evidence="4">LRAT domain</fullName>
    </submittedName>
</protein>
<feature type="transmembrane region" description="Helical" evidence="2">
    <location>
        <begin position="213"/>
        <end position="242"/>
    </location>
</feature>
<feature type="transmembrane region" description="Helical" evidence="2">
    <location>
        <begin position="249"/>
        <end position="273"/>
    </location>
</feature>
<evidence type="ECO:0000256" key="1">
    <source>
        <dbReference type="SAM" id="MobiDB-lite"/>
    </source>
</evidence>
<dbReference type="EMBL" id="JBAMMX010000024">
    <property type="protein sequence ID" value="KAK6916774.1"/>
    <property type="molecule type" value="Genomic_DNA"/>
</dbReference>
<organism evidence="4 5">
    <name type="scientific">Dillenia turbinata</name>
    <dbReference type="NCBI Taxonomy" id="194707"/>
    <lineage>
        <taxon>Eukaryota</taxon>
        <taxon>Viridiplantae</taxon>
        <taxon>Streptophyta</taxon>
        <taxon>Embryophyta</taxon>
        <taxon>Tracheophyta</taxon>
        <taxon>Spermatophyta</taxon>
        <taxon>Magnoliopsida</taxon>
        <taxon>eudicotyledons</taxon>
        <taxon>Gunneridae</taxon>
        <taxon>Pentapetalae</taxon>
        <taxon>Dilleniales</taxon>
        <taxon>Dilleniaceae</taxon>
        <taxon>Dillenia</taxon>
    </lineage>
</organism>
<dbReference type="InterPro" id="IPR007053">
    <property type="entry name" value="LRAT_dom"/>
</dbReference>
<feature type="transmembrane region" description="Helical" evidence="2">
    <location>
        <begin position="279"/>
        <end position="296"/>
    </location>
</feature>
<evidence type="ECO:0000313" key="4">
    <source>
        <dbReference type="EMBL" id="KAK6916774.1"/>
    </source>
</evidence>
<dbReference type="Pfam" id="PF04970">
    <property type="entry name" value="LRAT"/>
    <property type="match status" value="1"/>
</dbReference>
<feature type="domain" description="LRAT" evidence="3">
    <location>
        <begin position="23"/>
        <end position="172"/>
    </location>
</feature>
<keyword evidence="2" id="KW-1133">Transmembrane helix</keyword>
<dbReference type="PROSITE" id="PS51934">
    <property type="entry name" value="LRAT"/>
    <property type="match status" value="1"/>
</dbReference>
<dbReference type="PANTHER" id="PTHR46137">
    <property type="entry name" value="OS05G0310600 PROTEIN"/>
    <property type="match status" value="1"/>
</dbReference>
<sequence length="326" mass="37455">MLYVRKEQTRITRDMLEPGDHINRYGKGSSYTHHGIYVGKEMVIHYTRTEPDGREVTSTISSSSSNHNSDSNPCPKCNYKIGLHRGVVKTCLDCFLSGQNHIYLYEYGLPVYETLFNPNPGGTTVHCRPPSQVLGCAFQHLGKRGFGKYNLIFNNCEDFAYYCKTGVPGSFQIKFLVLYMMTIGFLLATEPFVVFSVKFIFRMLSLSLLEFDIRVILFALIQLLQTLGPFFEIFGVVIAIILFDSDITIYLVSVFAICSKYVEFAIYVTFWLIYIKFWLELKLCFLAIFVHTIPLFEIETDIKGKRLIEVWSGSPLSKRIQAFMLR</sequence>
<dbReference type="AlphaFoldDB" id="A0AAN8UPS4"/>
<evidence type="ECO:0000259" key="3">
    <source>
        <dbReference type="PROSITE" id="PS51934"/>
    </source>
</evidence>
<evidence type="ECO:0000256" key="2">
    <source>
        <dbReference type="SAM" id="Phobius"/>
    </source>
</evidence>
<dbReference type="Gene3D" id="3.90.1720.10">
    <property type="entry name" value="endopeptidase domain like (from Nostoc punctiforme)"/>
    <property type="match status" value="1"/>
</dbReference>
<feature type="transmembrane region" description="Helical" evidence="2">
    <location>
        <begin position="176"/>
        <end position="201"/>
    </location>
</feature>
<dbReference type="Proteomes" id="UP001370490">
    <property type="component" value="Unassembled WGS sequence"/>
</dbReference>
<evidence type="ECO:0000313" key="5">
    <source>
        <dbReference type="Proteomes" id="UP001370490"/>
    </source>
</evidence>
<feature type="compositionally biased region" description="Low complexity" evidence="1">
    <location>
        <begin position="58"/>
        <end position="72"/>
    </location>
</feature>
<keyword evidence="2" id="KW-0812">Transmembrane</keyword>
<name>A0AAN8UPS4_9MAGN</name>
<accession>A0AAN8UPS4</accession>
<keyword evidence="5" id="KW-1185">Reference proteome</keyword>
<reference evidence="4 5" key="1">
    <citation type="submission" date="2023-12" db="EMBL/GenBank/DDBJ databases">
        <title>A high-quality genome assembly for Dillenia turbinata (Dilleniales).</title>
        <authorList>
            <person name="Chanderbali A."/>
        </authorList>
    </citation>
    <scope>NUCLEOTIDE SEQUENCE [LARGE SCALE GENOMIC DNA]</scope>
    <source>
        <strain evidence="4">LSX21</strain>
        <tissue evidence="4">Leaf</tissue>
    </source>
</reference>
<proteinExistence type="predicted"/>
<gene>
    <name evidence="4" type="ORF">RJ641_019635</name>
</gene>